<organism evidence="1 2">
    <name type="scientific">Anaerosacchariphilus polymeriproducens</name>
    <dbReference type="NCBI Taxonomy" id="1812858"/>
    <lineage>
        <taxon>Bacteria</taxon>
        <taxon>Bacillati</taxon>
        <taxon>Bacillota</taxon>
        <taxon>Clostridia</taxon>
        <taxon>Lachnospirales</taxon>
        <taxon>Lachnospiraceae</taxon>
        <taxon>Anaerosacchariphilus</taxon>
    </lineage>
</organism>
<evidence type="ECO:0000313" key="1">
    <source>
        <dbReference type="EMBL" id="RDU22849.1"/>
    </source>
</evidence>
<name>A0A371ATI5_9FIRM</name>
<dbReference type="Proteomes" id="UP000255036">
    <property type="component" value="Unassembled WGS sequence"/>
</dbReference>
<dbReference type="Pfam" id="PF14305">
    <property type="entry name" value="ATPgrasp_TupA"/>
    <property type="match status" value="1"/>
</dbReference>
<evidence type="ECO:0000313" key="2">
    <source>
        <dbReference type="Proteomes" id="UP000255036"/>
    </source>
</evidence>
<gene>
    <name evidence="1" type="ORF">DWV06_12715</name>
</gene>
<keyword evidence="2" id="KW-1185">Reference proteome</keyword>
<dbReference type="EMBL" id="QRCT01000045">
    <property type="protein sequence ID" value="RDU22849.1"/>
    <property type="molecule type" value="Genomic_DNA"/>
</dbReference>
<dbReference type="AlphaFoldDB" id="A0A371ATI5"/>
<dbReference type="InterPro" id="IPR029465">
    <property type="entry name" value="ATPgrasp_TupA"/>
</dbReference>
<sequence>MNDFHIKGWLNWLPDDTLLKFIYRIRFDKNLNLKNPRTFNEKIQWLKLYDRKAQYTRMVDKYAVRKLIKKNLGDEYLIPLLGVWNTFEEINFDELPNQFVMKCTHDSGSVIICKDKEKFDINEAKEKMKKALNRNYYYLWREWPYKNIKPRIIAEKYMLDESNSELKDYKFMVFNGEVKCSFVCHNRYGKEGLYVDFYDKDWNRMSFERHYHSSNIILPKPKNYDLMVKISEDFSKGIRFIRIDFYEINGKLYFGEFTFYPGSGLEEFSPEWYDKKFGSWLNLKEEGHKGVKRIG</sequence>
<protein>
    <submittedName>
        <fullName evidence="1">Glycosyl transferase</fullName>
    </submittedName>
</protein>
<keyword evidence="1" id="KW-0808">Transferase</keyword>
<dbReference type="SUPFAM" id="SSF56059">
    <property type="entry name" value="Glutathione synthetase ATP-binding domain-like"/>
    <property type="match status" value="1"/>
</dbReference>
<proteinExistence type="predicted"/>
<reference evidence="1 2" key="1">
    <citation type="submission" date="2018-07" db="EMBL/GenBank/DDBJ databases">
        <title>Anaerosacharophilus polymeroproducens gen. nov. sp. nov., an anaerobic bacterium isolated from salt field.</title>
        <authorList>
            <person name="Kim W."/>
            <person name="Yang S.-H."/>
            <person name="Oh J."/>
            <person name="Lee J.-H."/>
            <person name="Kwon K.K."/>
        </authorList>
    </citation>
    <scope>NUCLEOTIDE SEQUENCE [LARGE SCALE GENOMIC DNA]</scope>
    <source>
        <strain evidence="1 2">MCWD5</strain>
    </source>
</reference>
<accession>A0A371ATI5</accession>
<dbReference type="OrthoDB" id="9791827at2"/>
<comment type="caution">
    <text evidence="1">The sequence shown here is derived from an EMBL/GenBank/DDBJ whole genome shotgun (WGS) entry which is preliminary data.</text>
</comment>
<dbReference type="GO" id="GO:0016740">
    <property type="term" value="F:transferase activity"/>
    <property type="evidence" value="ECO:0007669"/>
    <property type="project" value="UniProtKB-KW"/>
</dbReference>